<dbReference type="AlphaFoldDB" id="F5Z5P0"/>
<dbReference type="HOGENOM" id="CLU_085290_0_0_6"/>
<dbReference type="KEGG" id="alt:ambt_17715"/>
<dbReference type="Pfam" id="PF05309">
    <property type="entry name" value="TraE"/>
    <property type="match status" value="1"/>
</dbReference>
<evidence type="ECO:0000256" key="1">
    <source>
        <dbReference type="SAM" id="Phobius"/>
    </source>
</evidence>
<dbReference type="eggNOG" id="ENOG5030W1B">
    <property type="taxonomic scope" value="Bacteria"/>
</dbReference>
<proteinExistence type="predicted"/>
<accession>F5Z5P0</accession>
<reference evidence="2 3" key="1">
    <citation type="journal article" date="2011" name="J. Bacteriol.">
        <title>Complete genome sequence of the polycyclic aromatic hydrocarbon-degrading bacterium Alteromonas sp. strain SN2.</title>
        <authorList>
            <person name="Jin H.M."/>
            <person name="Jeong H."/>
            <person name="Moon E.J."/>
            <person name="Math R.K."/>
            <person name="Lee K."/>
            <person name="Kim H.J."/>
            <person name="Jeon C.O."/>
            <person name="Oh T.K."/>
            <person name="Kim J.F."/>
        </authorList>
    </citation>
    <scope>NUCLEOTIDE SEQUENCE [LARGE SCALE GENOMIC DNA]</scope>
    <source>
        <strain evidence="3">JCM 17741 / KACC 18427 / KCTC 11700BP / SN2</strain>
    </source>
</reference>
<evidence type="ECO:0000313" key="3">
    <source>
        <dbReference type="Proteomes" id="UP000000683"/>
    </source>
</evidence>
<dbReference type="InterPro" id="IPR007973">
    <property type="entry name" value="Pilus_assembly_TraE"/>
</dbReference>
<keyword evidence="1" id="KW-0812">Transmembrane</keyword>
<dbReference type="RefSeq" id="WP_013785963.1">
    <property type="nucleotide sequence ID" value="NC_015554.1"/>
</dbReference>
<keyword evidence="1" id="KW-1133">Transmembrane helix</keyword>
<keyword evidence="1" id="KW-0472">Membrane</keyword>
<dbReference type="OrthoDB" id="5918375at2"/>
<gene>
    <name evidence="2" type="ordered locus">ambt_17715</name>
</gene>
<feature type="transmembrane region" description="Helical" evidence="1">
    <location>
        <begin position="21"/>
        <end position="41"/>
    </location>
</feature>
<sequence>MKKSDSFISKTYADYERYKRFAMITIVSLSITVVLLMFMAFSKEPIVVMVPPNMTQDMVIEGNKASEAYQTQFAYQTALLVGNISKRNIDFVVERMEELLSPALRQVVSEKLKSEARVLQVRELEQTFTVDDAMYSDTRNIVWVWGKRSVKGKGVPPISDDYTYEFQFIVNNGMPRLTHYKAYSGHPTTTVIKSQGTEVVNEYYTEEQMKMKEGITAKPLNAEGESNED</sequence>
<evidence type="ECO:0000313" key="2">
    <source>
        <dbReference type="EMBL" id="AEF05045.1"/>
    </source>
</evidence>
<keyword evidence="3" id="KW-1185">Reference proteome</keyword>
<protein>
    <submittedName>
        <fullName evidence="2">TrhE</fullName>
    </submittedName>
</protein>
<dbReference type="Proteomes" id="UP000000683">
    <property type="component" value="Chromosome"/>
</dbReference>
<organism evidence="2 3">
    <name type="scientific">Alteromonas naphthalenivorans</name>
    <dbReference type="NCBI Taxonomy" id="715451"/>
    <lineage>
        <taxon>Bacteria</taxon>
        <taxon>Pseudomonadati</taxon>
        <taxon>Pseudomonadota</taxon>
        <taxon>Gammaproteobacteria</taxon>
        <taxon>Alteromonadales</taxon>
        <taxon>Alteromonadaceae</taxon>
        <taxon>Alteromonas/Salinimonas group</taxon>
        <taxon>Alteromonas</taxon>
    </lineage>
</organism>
<dbReference type="EMBL" id="CP002339">
    <property type="protein sequence ID" value="AEF05045.1"/>
    <property type="molecule type" value="Genomic_DNA"/>
</dbReference>
<name>F5Z5P0_ALTNA</name>